<dbReference type="EMBL" id="JASJQH010002242">
    <property type="protein sequence ID" value="KAK9760349.1"/>
    <property type="molecule type" value="Genomic_DNA"/>
</dbReference>
<proteinExistence type="predicted"/>
<organism evidence="3 4">
    <name type="scientific">Basidiobolus ranarum</name>
    <dbReference type="NCBI Taxonomy" id="34480"/>
    <lineage>
        <taxon>Eukaryota</taxon>
        <taxon>Fungi</taxon>
        <taxon>Fungi incertae sedis</taxon>
        <taxon>Zoopagomycota</taxon>
        <taxon>Entomophthoromycotina</taxon>
        <taxon>Basidiobolomycetes</taxon>
        <taxon>Basidiobolales</taxon>
        <taxon>Basidiobolaceae</taxon>
        <taxon>Basidiobolus</taxon>
    </lineage>
</organism>
<keyword evidence="4" id="KW-1185">Reference proteome</keyword>
<evidence type="ECO:0000256" key="1">
    <source>
        <dbReference type="SAM" id="MobiDB-lite"/>
    </source>
</evidence>
<evidence type="ECO:0000313" key="4">
    <source>
        <dbReference type="Proteomes" id="UP001479436"/>
    </source>
</evidence>
<evidence type="ECO:0000256" key="2">
    <source>
        <dbReference type="SAM" id="SignalP"/>
    </source>
</evidence>
<feature type="signal peptide" evidence="2">
    <location>
        <begin position="1"/>
        <end position="23"/>
    </location>
</feature>
<feature type="region of interest" description="Disordered" evidence="1">
    <location>
        <begin position="111"/>
        <end position="148"/>
    </location>
</feature>
<gene>
    <name evidence="3" type="ORF">K7432_015729</name>
</gene>
<sequence>MFRYIGILLSILVLAIHVIDVTAVQILDIAECRTCFAALAPGCKEKMSSADSSSSAGTLAMKECMCTKQYFSTFTACGTCSAKSMNSNAVPDQTALDGLRQSCTAVGLNVEQGTSSTTNSGSSTSSSNSGNSGQSQNNMSNSNTGRNAGNTKYANSQGLFMIMSLALFAYLY</sequence>
<name>A0ABR2WFT8_9FUNG</name>
<keyword evidence="2" id="KW-0732">Signal</keyword>
<reference evidence="3 4" key="1">
    <citation type="submission" date="2023-04" db="EMBL/GenBank/DDBJ databases">
        <title>Genome of Basidiobolus ranarum AG-B5.</title>
        <authorList>
            <person name="Stajich J.E."/>
            <person name="Carter-House D."/>
            <person name="Gryganskyi A."/>
        </authorList>
    </citation>
    <scope>NUCLEOTIDE SEQUENCE [LARGE SCALE GENOMIC DNA]</scope>
    <source>
        <strain evidence="3 4">AG-B5</strain>
    </source>
</reference>
<protein>
    <submittedName>
        <fullName evidence="3">Uncharacterized protein</fullName>
    </submittedName>
</protein>
<comment type="caution">
    <text evidence="3">The sequence shown here is derived from an EMBL/GenBank/DDBJ whole genome shotgun (WGS) entry which is preliminary data.</text>
</comment>
<dbReference type="Proteomes" id="UP001479436">
    <property type="component" value="Unassembled WGS sequence"/>
</dbReference>
<accession>A0ABR2WFT8</accession>
<feature type="compositionally biased region" description="Low complexity" evidence="1">
    <location>
        <begin position="112"/>
        <end position="145"/>
    </location>
</feature>
<feature type="chain" id="PRO_5046344656" evidence="2">
    <location>
        <begin position="24"/>
        <end position="172"/>
    </location>
</feature>
<evidence type="ECO:0000313" key="3">
    <source>
        <dbReference type="EMBL" id="KAK9760349.1"/>
    </source>
</evidence>